<dbReference type="SUPFAM" id="SSF51197">
    <property type="entry name" value="Clavaminate synthase-like"/>
    <property type="match status" value="1"/>
</dbReference>
<reference evidence="3 4" key="1">
    <citation type="submission" date="2019-01" db="EMBL/GenBank/DDBJ databases">
        <authorList>
            <person name="Ferrante I. M."/>
        </authorList>
    </citation>
    <scope>NUCLEOTIDE SEQUENCE [LARGE SCALE GENOMIC DNA]</scope>
    <source>
        <strain evidence="3 4">B856</strain>
    </source>
</reference>
<evidence type="ECO:0000256" key="2">
    <source>
        <dbReference type="SAM" id="MobiDB-lite"/>
    </source>
</evidence>
<dbReference type="InterPro" id="IPR008775">
    <property type="entry name" value="Phytyl_CoA_dOase-like"/>
</dbReference>
<dbReference type="EMBL" id="CAACVS010000354">
    <property type="protein sequence ID" value="VEU41446.1"/>
    <property type="molecule type" value="Genomic_DNA"/>
</dbReference>
<dbReference type="Pfam" id="PF05721">
    <property type="entry name" value="PhyH"/>
    <property type="match status" value="1"/>
</dbReference>
<evidence type="ECO:0000313" key="4">
    <source>
        <dbReference type="Proteomes" id="UP000291116"/>
    </source>
</evidence>
<proteinExistence type="predicted"/>
<gene>
    <name evidence="3" type="ORF">PSNMU_V1.4_AUG-EV-PASAV3_0083660</name>
</gene>
<dbReference type="OrthoDB" id="445007at2759"/>
<evidence type="ECO:0008006" key="5">
    <source>
        <dbReference type="Google" id="ProtNLM"/>
    </source>
</evidence>
<protein>
    <recommendedName>
        <fullName evidence="5">Phytanoyl-CoA dioxygenase</fullName>
    </recommendedName>
</protein>
<accession>A0A448ZHI9</accession>
<evidence type="ECO:0000256" key="1">
    <source>
        <dbReference type="ARBA" id="ARBA00001962"/>
    </source>
</evidence>
<feature type="region of interest" description="Disordered" evidence="2">
    <location>
        <begin position="35"/>
        <end position="63"/>
    </location>
</feature>
<keyword evidence="4" id="KW-1185">Reference proteome</keyword>
<sequence>MARKRQRQELDSNNPRAVDISNILSDMGLQQVNANNTANTNRDHNKRKKKKTKSNTAVGKSSGLPDISLRTQLNYARNGHAVLRNFITDNKDSFSSGSSKKKNSRLSNLREDILDLAMDQELKAWVQKVQVAAGKDIADSCHTIDDCKKALQANGVTANLPFLQYFNTWRKLPAVKDLAFELGKAASILLDVPTVRLYQDAVFWKRSQDGPTPWHVDARMAPFDTSHMITFWIPLQDVPSPENGGTALIFCSKSHADYALPYWNPLPQANGDTSDDDNLSPSGWDRLGDRYPKKEIEYMPMSLGDVTVHSGWTLHCSNGNELAGSKDRVALAITFVDGAAEIRPDWQSIGDDEDQCSYQEWCINVKPRTKFTHELVPITWPPS</sequence>
<name>A0A448ZHI9_9STRA</name>
<organism evidence="3 4">
    <name type="scientific">Pseudo-nitzschia multistriata</name>
    <dbReference type="NCBI Taxonomy" id="183589"/>
    <lineage>
        <taxon>Eukaryota</taxon>
        <taxon>Sar</taxon>
        <taxon>Stramenopiles</taxon>
        <taxon>Ochrophyta</taxon>
        <taxon>Bacillariophyta</taxon>
        <taxon>Bacillariophyceae</taxon>
        <taxon>Bacillariophycidae</taxon>
        <taxon>Bacillariales</taxon>
        <taxon>Bacillariaceae</taxon>
        <taxon>Pseudo-nitzschia</taxon>
    </lineage>
</organism>
<comment type="cofactor">
    <cofactor evidence="1">
        <name>Fe cation</name>
        <dbReference type="ChEBI" id="CHEBI:24875"/>
    </cofactor>
</comment>
<dbReference type="AlphaFoldDB" id="A0A448ZHI9"/>
<dbReference type="Proteomes" id="UP000291116">
    <property type="component" value="Unassembled WGS sequence"/>
</dbReference>
<dbReference type="PANTHER" id="PTHR20883">
    <property type="entry name" value="PHYTANOYL-COA DIOXYGENASE DOMAIN CONTAINING 1"/>
    <property type="match status" value="1"/>
</dbReference>
<dbReference type="PANTHER" id="PTHR20883:SF49">
    <property type="entry name" value="PHYTANOYL-COA DIOXYGENASE"/>
    <property type="match status" value="1"/>
</dbReference>
<evidence type="ECO:0000313" key="3">
    <source>
        <dbReference type="EMBL" id="VEU41446.1"/>
    </source>
</evidence>
<feature type="compositionally biased region" description="Basic residues" evidence="2">
    <location>
        <begin position="44"/>
        <end position="53"/>
    </location>
</feature>
<dbReference type="Gene3D" id="2.60.120.620">
    <property type="entry name" value="q2cbj1_9rhob like domain"/>
    <property type="match status" value="1"/>
</dbReference>